<organism evidence="8 9">
    <name type="scientific">Rhodocyclus tenuis</name>
    <name type="common">Rhodospirillum tenue</name>
    <dbReference type="NCBI Taxonomy" id="1066"/>
    <lineage>
        <taxon>Bacteria</taxon>
        <taxon>Pseudomonadati</taxon>
        <taxon>Pseudomonadota</taxon>
        <taxon>Betaproteobacteria</taxon>
        <taxon>Rhodocyclales</taxon>
        <taxon>Rhodocyclaceae</taxon>
        <taxon>Rhodocyclus</taxon>
    </lineage>
</organism>
<feature type="domain" description="Aminotransferase class I/classII large" evidence="7">
    <location>
        <begin position="54"/>
        <end position="399"/>
    </location>
</feature>
<evidence type="ECO:0000313" key="8">
    <source>
        <dbReference type="EMBL" id="MBB4248552.1"/>
    </source>
</evidence>
<dbReference type="RefSeq" id="WP_153114819.1">
    <property type="nucleotide sequence ID" value="NZ_JACIGE010000012.1"/>
</dbReference>
<gene>
    <name evidence="8" type="ORF">GGD90_002951</name>
</gene>
<evidence type="ECO:0000259" key="7">
    <source>
        <dbReference type="Pfam" id="PF00155"/>
    </source>
</evidence>
<comment type="cofactor">
    <cofactor evidence="1">
        <name>pyridoxal 5'-phosphate</name>
        <dbReference type="ChEBI" id="CHEBI:597326"/>
    </cofactor>
</comment>
<dbReference type="GO" id="GO:0047804">
    <property type="term" value="F:cysteine-S-conjugate beta-lyase activity"/>
    <property type="evidence" value="ECO:0007669"/>
    <property type="project" value="UniProtKB-EC"/>
</dbReference>
<evidence type="ECO:0000256" key="4">
    <source>
        <dbReference type="ARBA" id="ARBA00023239"/>
    </source>
</evidence>
<dbReference type="InterPro" id="IPR015422">
    <property type="entry name" value="PyrdxlP-dep_Trfase_small"/>
</dbReference>
<dbReference type="Gene3D" id="3.40.640.10">
    <property type="entry name" value="Type I PLP-dependent aspartate aminotransferase-like (Major domain)"/>
    <property type="match status" value="1"/>
</dbReference>
<evidence type="ECO:0000256" key="2">
    <source>
        <dbReference type="ARBA" id="ARBA00012224"/>
    </source>
</evidence>
<evidence type="ECO:0000256" key="3">
    <source>
        <dbReference type="ARBA" id="ARBA00022898"/>
    </source>
</evidence>
<dbReference type="OrthoDB" id="9803354at2"/>
<dbReference type="AlphaFoldDB" id="A0A840GJD0"/>
<feature type="region of interest" description="Disordered" evidence="6">
    <location>
        <begin position="1"/>
        <end position="26"/>
    </location>
</feature>
<dbReference type="PANTHER" id="PTHR43525">
    <property type="entry name" value="PROTEIN MALY"/>
    <property type="match status" value="1"/>
</dbReference>
<reference evidence="8 9" key="1">
    <citation type="submission" date="2020-08" db="EMBL/GenBank/DDBJ databases">
        <title>Genome sequencing of Purple Non-Sulfur Bacteria from various extreme environments.</title>
        <authorList>
            <person name="Mayer M."/>
        </authorList>
    </citation>
    <scope>NUCLEOTIDE SEQUENCE [LARGE SCALE GENOMIC DNA]</scope>
    <source>
        <strain evidence="8 9">2761</strain>
    </source>
</reference>
<dbReference type="PANTHER" id="PTHR43525:SF1">
    <property type="entry name" value="PROTEIN MALY"/>
    <property type="match status" value="1"/>
</dbReference>
<dbReference type="EMBL" id="JACIGE010000012">
    <property type="protein sequence ID" value="MBB4248552.1"/>
    <property type="molecule type" value="Genomic_DNA"/>
</dbReference>
<comment type="caution">
    <text evidence="8">The sequence shown here is derived from an EMBL/GenBank/DDBJ whole genome shotgun (WGS) entry which is preliminary data.</text>
</comment>
<dbReference type="Gene3D" id="3.90.1150.10">
    <property type="entry name" value="Aspartate Aminotransferase, domain 1"/>
    <property type="match status" value="1"/>
</dbReference>
<dbReference type="InterPro" id="IPR027619">
    <property type="entry name" value="C-S_lyase_PatB-like"/>
</dbReference>
<dbReference type="EC" id="4.4.1.13" evidence="2"/>
<evidence type="ECO:0000256" key="1">
    <source>
        <dbReference type="ARBA" id="ARBA00001933"/>
    </source>
</evidence>
<comment type="similarity">
    <text evidence="5">Belongs to the class-II pyridoxal-phosphate-dependent aminotransferase family. MalY/PatB cystathionine beta-lyase subfamily.</text>
</comment>
<dbReference type="Proteomes" id="UP000587070">
    <property type="component" value="Unassembled WGS sequence"/>
</dbReference>
<dbReference type="Pfam" id="PF00155">
    <property type="entry name" value="Aminotran_1_2"/>
    <property type="match status" value="1"/>
</dbReference>
<dbReference type="GO" id="GO:0030170">
    <property type="term" value="F:pyridoxal phosphate binding"/>
    <property type="evidence" value="ECO:0007669"/>
    <property type="project" value="InterPro"/>
</dbReference>
<evidence type="ECO:0000256" key="6">
    <source>
        <dbReference type="SAM" id="MobiDB-lite"/>
    </source>
</evidence>
<protein>
    <recommendedName>
        <fullName evidence="2">cysteine-S-conjugate beta-lyase</fullName>
        <ecNumber evidence="2">4.4.1.13</ecNumber>
    </recommendedName>
</protein>
<evidence type="ECO:0000313" key="9">
    <source>
        <dbReference type="Proteomes" id="UP000587070"/>
    </source>
</evidence>
<accession>A0A840GJD0</accession>
<keyword evidence="4 8" id="KW-0456">Lyase</keyword>
<dbReference type="InterPro" id="IPR004839">
    <property type="entry name" value="Aminotransferase_I/II_large"/>
</dbReference>
<dbReference type="InterPro" id="IPR051798">
    <property type="entry name" value="Class-II_PLP-Dep_Aminotrans"/>
</dbReference>
<proteinExistence type="inferred from homology"/>
<keyword evidence="9" id="KW-1185">Reference proteome</keyword>
<dbReference type="SUPFAM" id="SSF53383">
    <property type="entry name" value="PLP-dependent transferases"/>
    <property type="match status" value="1"/>
</dbReference>
<evidence type="ECO:0000256" key="5">
    <source>
        <dbReference type="ARBA" id="ARBA00037974"/>
    </source>
</evidence>
<dbReference type="CDD" id="cd00609">
    <property type="entry name" value="AAT_like"/>
    <property type="match status" value="1"/>
</dbReference>
<sequence>MNETNSARAAASTPLTASPLGSGAAKATSSFDFDRIIERRDGDSLKWNRYAGRDVLPLWVADMDFATPPAVLAAVRERVEHGILGYAVPTPDVVAAVVGHLERQYGWQVDPEWIVWLPGLVTGLNVACRAVDGGVLTATPVYPPFLSAPKLSGRALTTVPLIEVNGRWQFDFPALAAACAGDKAPALLLLCHPHNPVGRAWDEDELAQLADFCRCHDLIVCSDEIHCDLILDTQRRHQPFACIDEDAAARSITLMAPSKTYNIPGLGCAWAVISDPELRRRFSGVMNGIVPHVNVLGYAACAAALNDCEDWRLALIDYLRGNRDRVEAAVAAMPGVSMTHIEAGYLAWIDARALNVANPAAFFEAAGVGLNNGADFGLPGWVRLNYGCPRATLDAALARMDAACREAAQASR</sequence>
<dbReference type="InterPro" id="IPR015424">
    <property type="entry name" value="PyrdxlP-dep_Trfase"/>
</dbReference>
<dbReference type="NCBIfam" id="TIGR04350">
    <property type="entry name" value="C_S_lyase_PatB"/>
    <property type="match status" value="1"/>
</dbReference>
<name>A0A840GJD0_RHOTE</name>
<keyword evidence="3" id="KW-0663">Pyridoxal phosphate</keyword>
<dbReference type="InterPro" id="IPR015421">
    <property type="entry name" value="PyrdxlP-dep_Trfase_major"/>
</dbReference>